<keyword evidence="10" id="KW-0206">Cytoskeleton</keyword>
<dbReference type="PANTHER" id="PTHR12442:SF11">
    <property type="entry name" value="DYNEIN AXONEMAL INTERMEDIATE CHAIN 1"/>
    <property type="match status" value="1"/>
</dbReference>
<name>A0A8J5NA38_HOMAM</name>
<accession>A0A8J5NA38</accession>
<evidence type="ECO:0000256" key="9">
    <source>
        <dbReference type="ARBA" id="ARBA00023175"/>
    </source>
</evidence>
<evidence type="ECO:0000256" key="8">
    <source>
        <dbReference type="ARBA" id="ARBA00023017"/>
    </source>
</evidence>
<evidence type="ECO:0000256" key="3">
    <source>
        <dbReference type="ARBA" id="ARBA00011059"/>
    </source>
</evidence>
<keyword evidence="5" id="KW-0853">WD repeat</keyword>
<organism evidence="12 13">
    <name type="scientific">Homarus americanus</name>
    <name type="common">American lobster</name>
    <dbReference type="NCBI Taxonomy" id="6706"/>
    <lineage>
        <taxon>Eukaryota</taxon>
        <taxon>Metazoa</taxon>
        <taxon>Ecdysozoa</taxon>
        <taxon>Arthropoda</taxon>
        <taxon>Crustacea</taxon>
        <taxon>Multicrustacea</taxon>
        <taxon>Malacostraca</taxon>
        <taxon>Eumalacostraca</taxon>
        <taxon>Eucarida</taxon>
        <taxon>Decapoda</taxon>
        <taxon>Pleocyemata</taxon>
        <taxon>Astacidea</taxon>
        <taxon>Nephropoidea</taxon>
        <taxon>Nephropidae</taxon>
        <taxon>Homarus</taxon>
    </lineage>
</organism>
<dbReference type="PANTHER" id="PTHR12442">
    <property type="entry name" value="DYNEIN INTERMEDIATE CHAIN"/>
    <property type="match status" value="1"/>
</dbReference>
<dbReference type="GO" id="GO:0036157">
    <property type="term" value="C:outer dynein arm"/>
    <property type="evidence" value="ECO:0007669"/>
    <property type="project" value="TreeGrafter"/>
</dbReference>
<dbReference type="GO" id="GO:0045504">
    <property type="term" value="F:dynein heavy chain binding"/>
    <property type="evidence" value="ECO:0007669"/>
    <property type="project" value="TreeGrafter"/>
</dbReference>
<dbReference type="InterPro" id="IPR050687">
    <property type="entry name" value="Dynein_IC"/>
</dbReference>
<comment type="caution">
    <text evidence="12">The sequence shown here is derived from an EMBL/GenBank/DDBJ whole genome shotgun (WGS) entry which is preliminary data.</text>
</comment>
<evidence type="ECO:0000256" key="7">
    <source>
        <dbReference type="ARBA" id="ARBA00022737"/>
    </source>
</evidence>
<evidence type="ECO:0000256" key="4">
    <source>
        <dbReference type="ARBA" id="ARBA00022490"/>
    </source>
</evidence>
<comment type="similarity">
    <text evidence="3">Belongs to the dynein intermediate chain family.</text>
</comment>
<dbReference type="GO" id="GO:0003341">
    <property type="term" value="P:cilium movement"/>
    <property type="evidence" value="ECO:0007669"/>
    <property type="project" value="TreeGrafter"/>
</dbReference>
<evidence type="ECO:0000313" key="13">
    <source>
        <dbReference type="Proteomes" id="UP000747542"/>
    </source>
</evidence>
<keyword evidence="9" id="KW-0505">Motor protein</keyword>
<evidence type="ECO:0000256" key="1">
    <source>
        <dbReference type="ARBA" id="ARBA00004138"/>
    </source>
</evidence>
<comment type="subcellular location">
    <subcellularLocation>
        <location evidence="1">Cell projection</location>
        <location evidence="1">Cilium</location>
    </subcellularLocation>
    <subcellularLocation>
        <location evidence="2">Cytoplasm</location>
        <location evidence="2">Cytoskeleton</location>
    </subcellularLocation>
</comment>
<keyword evidence="6" id="KW-0493">Microtubule</keyword>
<keyword evidence="13" id="KW-1185">Reference proteome</keyword>
<dbReference type="GO" id="GO:0036158">
    <property type="term" value="P:outer dynein arm assembly"/>
    <property type="evidence" value="ECO:0007669"/>
    <property type="project" value="TreeGrafter"/>
</dbReference>
<keyword evidence="4" id="KW-0963">Cytoplasm</keyword>
<evidence type="ECO:0000256" key="6">
    <source>
        <dbReference type="ARBA" id="ARBA00022701"/>
    </source>
</evidence>
<gene>
    <name evidence="12" type="primary">Dnai2-L2</name>
    <name evidence="12" type="ORF">Hamer_G015551</name>
</gene>
<dbReference type="GO" id="GO:0005874">
    <property type="term" value="C:microtubule"/>
    <property type="evidence" value="ECO:0007669"/>
    <property type="project" value="UniProtKB-KW"/>
</dbReference>
<evidence type="ECO:0000313" key="12">
    <source>
        <dbReference type="EMBL" id="KAG7176721.1"/>
    </source>
</evidence>
<evidence type="ECO:0000256" key="10">
    <source>
        <dbReference type="ARBA" id="ARBA00023212"/>
    </source>
</evidence>
<keyword evidence="11" id="KW-0966">Cell projection</keyword>
<dbReference type="InterPro" id="IPR036322">
    <property type="entry name" value="WD40_repeat_dom_sf"/>
</dbReference>
<sequence>MLSPLVVLDLGSAVAGVTWSPYSSSVFVAVTDEGRVHVYDLFLRKCRPLCVQSLVQRRRVAATCVAFNPFHPIILVGGEKGHLIALKLSPNLRKPHKDAKGADAQQLQEIELCKMERLIATANKG</sequence>
<evidence type="ECO:0000256" key="11">
    <source>
        <dbReference type="ARBA" id="ARBA00023273"/>
    </source>
</evidence>
<proteinExistence type="inferred from homology"/>
<dbReference type="InterPro" id="IPR015943">
    <property type="entry name" value="WD40/YVTN_repeat-like_dom_sf"/>
</dbReference>
<dbReference type="AlphaFoldDB" id="A0A8J5NA38"/>
<protein>
    <submittedName>
        <fullName evidence="12">Dynein intermediate chain 2 ciliary-like 2</fullName>
    </submittedName>
</protein>
<evidence type="ECO:0000256" key="5">
    <source>
        <dbReference type="ARBA" id="ARBA00022574"/>
    </source>
</evidence>
<dbReference type="Gene3D" id="2.130.10.10">
    <property type="entry name" value="YVTN repeat-like/Quinoprotein amine dehydrogenase"/>
    <property type="match status" value="1"/>
</dbReference>
<dbReference type="Proteomes" id="UP000747542">
    <property type="component" value="Unassembled WGS sequence"/>
</dbReference>
<reference evidence="12" key="1">
    <citation type="journal article" date="2021" name="Sci. Adv.">
        <title>The American lobster genome reveals insights on longevity, neural, and immune adaptations.</title>
        <authorList>
            <person name="Polinski J.M."/>
            <person name="Zimin A.V."/>
            <person name="Clark K.F."/>
            <person name="Kohn A.B."/>
            <person name="Sadowski N."/>
            <person name="Timp W."/>
            <person name="Ptitsyn A."/>
            <person name="Khanna P."/>
            <person name="Romanova D.Y."/>
            <person name="Williams P."/>
            <person name="Greenwood S.J."/>
            <person name="Moroz L.L."/>
            <person name="Walt D.R."/>
            <person name="Bodnar A.G."/>
        </authorList>
    </citation>
    <scope>NUCLEOTIDE SEQUENCE</scope>
    <source>
        <strain evidence="12">GMGI-L3</strain>
    </source>
</reference>
<dbReference type="SUPFAM" id="SSF50978">
    <property type="entry name" value="WD40 repeat-like"/>
    <property type="match status" value="1"/>
</dbReference>
<keyword evidence="8" id="KW-0243">Dynein</keyword>
<evidence type="ECO:0000256" key="2">
    <source>
        <dbReference type="ARBA" id="ARBA00004245"/>
    </source>
</evidence>
<dbReference type="EMBL" id="JAHLQT010003055">
    <property type="protein sequence ID" value="KAG7176721.1"/>
    <property type="molecule type" value="Genomic_DNA"/>
</dbReference>
<keyword evidence="7" id="KW-0677">Repeat</keyword>
<dbReference type="GO" id="GO:0045503">
    <property type="term" value="F:dynein light chain binding"/>
    <property type="evidence" value="ECO:0007669"/>
    <property type="project" value="TreeGrafter"/>
</dbReference>